<comment type="caution">
    <text evidence="9">The sequence shown here is derived from an EMBL/GenBank/DDBJ whole genome shotgun (WGS) entry which is preliminary data.</text>
</comment>
<reference evidence="9" key="1">
    <citation type="submission" date="2021-03" db="EMBL/GenBank/DDBJ databases">
        <title>Sagittula salina sp. nov. strain M10.9X isolated from the marine waste.</title>
        <authorList>
            <person name="Satari L."/>
            <person name="Molina-Menor E."/>
            <person name="Vidal-Verdu A."/>
            <person name="Pascual J."/>
            <person name="Pereto J."/>
            <person name="Porcar M."/>
        </authorList>
    </citation>
    <scope>NUCLEOTIDE SEQUENCE</scope>
    <source>
        <strain evidence="9">M10.9X</strain>
    </source>
</reference>
<comment type="subcellular location">
    <subcellularLocation>
        <location evidence="1">Bacterial flagellum</location>
    </subcellularLocation>
    <subcellularLocation>
        <location evidence="2">Secreted</location>
    </subcellularLocation>
</comment>
<feature type="domain" description="Flagellar hook-associated protein FlgK helical" evidence="8">
    <location>
        <begin position="90"/>
        <end position="302"/>
    </location>
</feature>
<evidence type="ECO:0000313" key="10">
    <source>
        <dbReference type="Proteomes" id="UP000675940"/>
    </source>
</evidence>
<dbReference type="Proteomes" id="UP000675940">
    <property type="component" value="Unassembled WGS sequence"/>
</dbReference>
<keyword evidence="9" id="KW-0282">Flagellum</keyword>
<keyword evidence="9" id="KW-0966">Cell projection</keyword>
<keyword evidence="9" id="KW-0969">Cilium</keyword>
<evidence type="ECO:0000256" key="2">
    <source>
        <dbReference type="ARBA" id="ARBA00004613"/>
    </source>
</evidence>
<feature type="domain" description="Flagellar basal-body/hook protein C-terminal" evidence="7">
    <location>
        <begin position="426"/>
        <end position="467"/>
    </location>
</feature>
<sequence length="471" mass="48652">MSLTSAFGAARSGLTTTSRWAETVSENIANANNAAYARRETKITTSSHGAAQISGVARAVDSALDGLYRIETSRTAKQDAIASGLSTYTDLLGDTESNDTILTRLTDFQNALSVLDVTPFDTGAQRSAVTAAQELAGSLNRAGAAIENARTGSRDEIFAETNGVNRALSHVAELNTRVIESVPGSPSQMALQDQITAELDALAERIDFTMRTDTNGQVELFATGGAALLTGNVPQVLSFDADTGVLRAGDVNITPDTTGVRGLSEGALSGKIALYKTVVPQMQAQLDQVARGLIEVMEAADASLYSGEPGLFTDAGQALTDPAAPGLAARISVNARAVPEQGGALWRIRDGLGADVQGADDDNTQVGAFIGAISGAMGFDASAGLGDNQPLSAYVSGLIATQNNTRSQAQSAAQTYAAGAVAIQGQRLSFTGVNVDEELQQLTAIEQSYGANAQVLSVLSEMIDTLLAAAD</sequence>
<dbReference type="AlphaFoldDB" id="A0A940MT60"/>
<gene>
    <name evidence="9" type="primary">flgK</name>
    <name evidence="9" type="ORF">J5474_19090</name>
</gene>
<keyword evidence="5" id="KW-0964">Secreted</keyword>
<dbReference type="InterPro" id="IPR010930">
    <property type="entry name" value="Flg_bb/hook_C_dom"/>
</dbReference>
<evidence type="ECO:0000259" key="7">
    <source>
        <dbReference type="Pfam" id="PF06429"/>
    </source>
</evidence>
<comment type="similarity">
    <text evidence="3">Belongs to the flagella basal body rod proteins family.</text>
</comment>
<name>A0A940MT60_9RHOB</name>
<evidence type="ECO:0000256" key="6">
    <source>
        <dbReference type="ARBA" id="ARBA00023143"/>
    </source>
</evidence>
<evidence type="ECO:0000256" key="3">
    <source>
        <dbReference type="ARBA" id="ARBA00009677"/>
    </source>
</evidence>
<keyword evidence="6" id="KW-0975">Bacterial flagellum</keyword>
<dbReference type="GO" id="GO:0005576">
    <property type="term" value="C:extracellular region"/>
    <property type="evidence" value="ECO:0007669"/>
    <property type="project" value="UniProtKB-SubCell"/>
</dbReference>
<proteinExistence type="inferred from homology"/>
<dbReference type="GO" id="GO:0044780">
    <property type="term" value="P:bacterial-type flagellum assembly"/>
    <property type="evidence" value="ECO:0007669"/>
    <property type="project" value="InterPro"/>
</dbReference>
<evidence type="ECO:0000259" key="8">
    <source>
        <dbReference type="Pfam" id="PF22638"/>
    </source>
</evidence>
<organism evidence="9 10">
    <name type="scientific">Sagittula salina</name>
    <dbReference type="NCBI Taxonomy" id="2820268"/>
    <lineage>
        <taxon>Bacteria</taxon>
        <taxon>Pseudomonadati</taxon>
        <taxon>Pseudomonadota</taxon>
        <taxon>Alphaproteobacteria</taxon>
        <taxon>Rhodobacterales</taxon>
        <taxon>Roseobacteraceae</taxon>
        <taxon>Sagittula</taxon>
    </lineage>
</organism>
<protein>
    <recommendedName>
        <fullName evidence="4">Flagellar hook-associated protein 1</fullName>
    </recommendedName>
</protein>
<evidence type="ECO:0000256" key="5">
    <source>
        <dbReference type="ARBA" id="ARBA00022525"/>
    </source>
</evidence>
<dbReference type="GO" id="GO:0009424">
    <property type="term" value="C:bacterial-type flagellum hook"/>
    <property type="evidence" value="ECO:0007669"/>
    <property type="project" value="InterPro"/>
</dbReference>
<dbReference type="PANTHER" id="PTHR30033:SF1">
    <property type="entry name" value="FLAGELLAR HOOK-ASSOCIATED PROTEIN 1"/>
    <property type="match status" value="1"/>
</dbReference>
<keyword evidence="10" id="KW-1185">Reference proteome</keyword>
<evidence type="ECO:0000256" key="1">
    <source>
        <dbReference type="ARBA" id="ARBA00004365"/>
    </source>
</evidence>
<evidence type="ECO:0000313" key="9">
    <source>
        <dbReference type="EMBL" id="MBP0484582.1"/>
    </source>
</evidence>
<dbReference type="GO" id="GO:0005198">
    <property type="term" value="F:structural molecule activity"/>
    <property type="evidence" value="ECO:0007669"/>
    <property type="project" value="InterPro"/>
</dbReference>
<dbReference type="Pfam" id="PF22638">
    <property type="entry name" value="FlgK_D1"/>
    <property type="match status" value="1"/>
</dbReference>
<accession>A0A940MT60</accession>
<dbReference type="NCBIfam" id="TIGR02492">
    <property type="entry name" value="flgK_ends"/>
    <property type="match status" value="1"/>
</dbReference>
<dbReference type="InterPro" id="IPR002371">
    <property type="entry name" value="FlgK"/>
</dbReference>
<dbReference type="Pfam" id="PF06429">
    <property type="entry name" value="Flg_bbr_C"/>
    <property type="match status" value="1"/>
</dbReference>
<dbReference type="InterPro" id="IPR053927">
    <property type="entry name" value="FlgK_helical"/>
</dbReference>
<dbReference type="PANTHER" id="PTHR30033">
    <property type="entry name" value="FLAGELLAR HOOK-ASSOCIATED PROTEIN 1"/>
    <property type="match status" value="1"/>
</dbReference>
<evidence type="ECO:0000256" key="4">
    <source>
        <dbReference type="ARBA" id="ARBA00016244"/>
    </source>
</evidence>
<dbReference type="EMBL" id="JAGISH010000014">
    <property type="protein sequence ID" value="MBP0484582.1"/>
    <property type="molecule type" value="Genomic_DNA"/>
</dbReference>
<dbReference type="RefSeq" id="WP_209363066.1">
    <property type="nucleotide sequence ID" value="NZ_JAGISH010000014.1"/>
</dbReference>